<dbReference type="AlphaFoldDB" id="A0A0F8ZFD1"/>
<dbReference type="EMBL" id="LAZR01048177">
    <property type="protein sequence ID" value="KKK92517.1"/>
    <property type="molecule type" value="Genomic_DNA"/>
</dbReference>
<sequence>MSKIAKEFGIEDALNALGIKEVNEGTSTGSTNFGTGDILS</sequence>
<proteinExistence type="predicted"/>
<comment type="caution">
    <text evidence="1">The sequence shown here is derived from an EMBL/GenBank/DDBJ whole genome shotgun (WGS) entry which is preliminary data.</text>
</comment>
<gene>
    <name evidence="1" type="ORF">LCGC14_2702130</name>
</gene>
<evidence type="ECO:0000313" key="1">
    <source>
        <dbReference type="EMBL" id="KKK92517.1"/>
    </source>
</evidence>
<feature type="non-terminal residue" evidence="1">
    <location>
        <position position="40"/>
    </location>
</feature>
<protein>
    <submittedName>
        <fullName evidence="1">Uncharacterized protein</fullName>
    </submittedName>
</protein>
<organism evidence="1">
    <name type="scientific">marine sediment metagenome</name>
    <dbReference type="NCBI Taxonomy" id="412755"/>
    <lineage>
        <taxon>unclassified sequences</taxon>
        <taxon>metagenomes</taxon>
        <taxon>ecological metagenomes</taxon>
    </lineage>
</organism>
<reference evidence="1" key="1">
    <citation type="journal article" date="2015" name="Nature">
        <title>Complex archaea that bridge the gap between prokaryotes and eukaryotes.</title>
        <authorList>
            <person name="Spang A."/>
            <person name="Saw J.H."/>
            <person name="Jorgensen S.L."/>
            <person name="Zaremba-Niedzwiedzka K."/>
            <person name="Martijn J."/>
            <person name="Lind A.E."/>
            <person name="van Eijk R."/>
            <person name="Schleper C."/>
            <person name="Guy L."/>
            <person name="Ettema T.J."/>
        </authorList>
    </citation>
    <scope>NUCLEOTIDE SEQUENCE</scope>
</reference>
<name>A0A0F8ZFD1_9ZZZZ</name>
<accession>A0A0F8ZFD1</accession>